<organism evidence="1 2">
    <name type="scientific">Klebsiella quasipneumoniae</name>
    <dbReference type="NCBI Taxonomy" id="1463165"/>
    <lineage>
        <taxon>Bacteria</taxon>
        <taxon>Pseudomonadati</taxon>
        <taxon>Pseudomonadota</taxon>
        <taxon>Gammaproteobacteria</taxon>
        <taxon>Enterobacterales</taxon>
        <taxon>Enterobacteriaceae</taxon>
        <taxon>Klebsiella/Raoultella group</taxon>
        <taxon>Klebsiella</taxon>
        <taxon>Klebsiella pneumoniae complex</taxon>
    </lineage>
</organism>
<name>A0A2A5MHQ3_9ENTR</name>
<proteinExistence type="predicted"/>
<evidence type="ECO:0000313" key="2">
    <source>
        <dbReference type="Proteomes" id="UP000217648"/>
    </source>
</evidence>
<comment type="caution">
    <text evidence="1">The sequence shown here is derived from an EMBL/GenBank/DDBJ whole genome shotgun (WGS) entry which is preliminary data.</text>
</comment>
<dbReference type="AlphaFoldDB" id="A0A2A5MHQ3"/>
<protein>
    <submittedName>
        <fullName evidence="1">LysR family transcriptional regulator</fullName>
    </submittedName>
</protein>
<dbReference type="Pfam" id="PF00126">
    <property type="entry name" value="HTH_1"/>
    <property type="match status" value="1"/>
</dbReference>
<dbReference type="Gene3D" id="1.10.10.10">
    <property type="entry name" value="Winged helix-like DNA-binding domain superfamily/Winged helix DNA-binding domain"/>
    <property type="match status" value="1"/>
</dbReference>
<dbReference type="InterPro" id="IPR000847">
    <property type="entry name" value="LysR_HTH_N"/>
</dbReference>
<dbReference type="SUPFAM" id="SSF46785">
    <property type="entry name" value="Winged helix' DNA-binding domain"/>
    <property type="match status" value="1"/>
</dbReference>
<dbReference type="EMBL" id="NXHG01000009">
    <property type="protein sequence ID" value="PCM60451.1"/>
    <property type="molecule type" value="Genomic_DNA"/>
</dbReference>
<dbReference type="Proteomes" id="UP000217648">
    <property type="component" value="Unassembled WGS sequence"/>
</dbReference>
<dbReference type="InterPro" id="IPR036388">
    <property type="entry name" value="WH-like_DNA-bd_sf"/>
</dbReference>
<dbReference type="RefSeq" id="WP_004204933.1">
    <property type="nucleotide sequence ID" value="NZ_AOGO01000020.1"/>
</dbReference>
<dbReference type="KEGG" id="kqu:AVR78_03135"/>
<reference evidence="1 2" key="1">
    <citation type="submission" date="2017-09" db="EMBL/GenBank/DDBJ databases">
        <title>Mdr eskape-Ghana.</title>
        <authorList>
            <person name="Agyepong N."/>
            <person name="Janice J."/>
            <person name="Samuelsen O."/>
            <person name="Owusu-Ofori A."/>
            <person name="Sundsfjord A."/>
            <person name="Essack S."/>
            <person name="Pedersen T."/>
        </authorList>
    </citation>
    <scope>NUCLEOTIDE SEQUENCE [LARGE SCALE GENOMIC DNA]</scope>
    <source>
        <strain evidence="1 2">46</strain>
    </source>
</reference>
<dbReference type="PROSITE" id="PS50931">
    <property type="entry name" value="HTH_LYSR"/>
    <property type="match status" value="1"/>
</dbReference>
<sequence length="91" mass="10078">MNNAQIEMFSVMVQTGNIHHTAQRFGIDAASITTSICALENEIGFNLIVRGKNIRKVILTEKGKAFYKLTPEILCILNAIATIRCAQNLVE</sequence>
<evidence type="ECO:0000313" key="1">
    <source>
        <dbReference type="EMBL" id="PCM60451.1"/>
    </source>
</evidence>
<gene>
    <name evidence="1" type="ORF">CP911_16615</name>
</gene>
<dbReference type="InterPro" id="IPR036390">
    <property type="entry name" value="WH_DNA-bd_sf"/>
</dbReference>
<accession>A0A2A5MHQ3</accession>
<dbReference type="GO" id="GO:0003700">
    <property type="term" value="F:DNA-binding transcription factor activity"/>
    <property type="evidence" value="ECO:0007669"/>
    <property type="project" value="InterPro"/>
</dbReference>